<protein>
    <submittedName>
        <fullName evidence="2">Uncharacterized protein</fullName>
    </submittedName>
</protein>
<organism evidence="2 3">
    <name type="scientific">Candidatus Woesebacteria bacterium GW2011_GWC2_31_9</name>
    <dbReference type="NCBI Taxonomy" id="1618586"/>
    <lineage>
        <taxon>Bacteria</taxon>
        <taxon>Candidatus Woeseibacteriota</taxon>
    </lineage>
</organism>
<dbReference type="Proteomes" id="UP000034803">
    <property type="component" value="Unassembled WGS sequence"/>
</dbReference>
<proteinExistence type="predicted"/>
<reference evidence="2 3" key="1">
    <citation type="journal article" date="2015" name="Nature">
        <title>rRNA introns, odd ribosomes, and small enigmatic genomes across a large radiation of phyla.</title>
        <authorList>
            <person name="Brown C.T."/>
            <person name="Hug L.A."/>
            <person name="Thomas B.C."/>
            <person name="Sharon I."/>
            <person name="Castelle C.J."/>
            <person name="Singh A."/>
            <person name="Wilkins M.J."/>
            <person name="Williams K.H."/>
            <person name="Banfield J.F."/>
        </authorList>
    </citation>
    <scope>NUCLEOTIDE SEQUENCE [LARGE SCALE GENOMIC DNA]</scope>
</reference>
<feature type="region of interest" description="Disordered" evidence="1">
    <location>
        <begin position="44"/>
        <end position="69"/>
    </location>
</feature>
<name>A0A0G0AX62_9BACT</name>
<sequence length="69" mass="8480">MATRRPESRKKFKRLPIPKYLNIKKIDKRIEISKPRLLFPKIKENVKRQERKKTKKKRGRINRELGLKK</sequence>
<gene>
    <name evidence="2" type="ORF">UR21_C0014G0005</name>
</gene>
<evidence type="ECO:0000313" key="2">
    <source>
        <dbReference type="EMBL" id="KKP31175.1"/>
    </source>
</evidence>
<dbReference type="AlphaFoldDB" id="A0A0G0AX62"/>
<comment type="caution">
    <text evidence="2">The sequence shown here is derived from an EMBL/GenBank/DDBJ whole genome shotgun (WGS) entry which is preliminary data.</text>
</comment>
<evidence type="ECO:0000313" key="3">
    <source>
        <dbReference type="Proteomes" id="UP000034803"/>
    </source>
</evidence>
<evidence type="ECO:0000256" key="1">
    <source>
        <dbReference type="SAM" id="MobiDB-lite"/>
    </source>
</evidence>
<feature type="compositionally biased region" description="Basic residues" evidence="1">
    <location>
        <begin position="49"/>
        <end position="60"/>
    </location>
</feature>
<dbReference type="EMBL" id="LBOI01000014">
    <property type="protein sequence ID" value="KKP31175.1"/>
    <property type="molecule type" value="Genomic_DNA"/>
</dbReference>
<accession>A0A0G0AX62</accession>